<evidence type="ECO:0000256" key="5">
    <source>
        <dbReference type="ARBA" id="ARBA00023224"/>
    </source>
</evidence>
<dbReference type="GO" id="GO:0004888">
    <property type="term" value="F:transmembrane signaling receptor activity"/>
    <property type="evidence" value="ECO:0007669"/>
    <property type="project" value="InterPro"/>
</dbReference>
<dbReference type="PANTHER" id="PTHR32089">
    <property type="entry name" value="METHYL-ACCEPTING CHEMOTAXIS PROTEIN MCPB"/>
    <property type="match status" value="1"/>
</dbReference>
<keyword evidence="2 8" id="KW-0812">Transmembrane</keyword>
<sequence length="536" mass="59324">MLRTVRSRIFFFSTLSVSALAVLAFISWAIMSRAERATHHLLSDNLGESWVLNDLESDHRRLQDLAFKIKAQLMLWDEIHAEFGEVAQNLELHWKVANESAPLTAWVREHELTFALIQELVASMGEGIEQESYYRVGQVVDFRLFPAVDPMLDAISRRKAASREQLEVESTRLLVFLERQKFNLLLASAAFLVAIVVITAWLRRTVIVRLQKIERDLRAMDSTSDLTRLPRVSGTDEVAGLGAALTGLVDRFEHFIVDIRGAAASLVLRSEVLEAQAHDVQASSTLTRQQIIDVNQSATVIADQASAIEQATTASDLTVNAAVRRNLEVQQGLRNSEQAAEHAVTVIDRVSDSIQVLNESSSKIEQVIGVIADIAEQTNLLALNAAIEAARAGDQGRGFAVVAEEVRNLSRRTSESTGEIRQWVHDLLDGVGDVGGLLSEMREAGGQNRSYLDALKRHLEGMKSQFEDLEAHSLEISRAVLLQRDEIGRVGRRAQALDASAETLSCNVEQTLDVSEALRDESRIMTELASRFTTSG</sequence>
<proteinExistence type="inferred from homology"/>
<dbReference type="PANTHER" id="PTHR32089:SF119">
    <property type="entry name" value="METHYL-ACCEPTING CHEMOTAXIS PROTEIN CTPL"/>
    <property type="match status" value="1"/>
</dbReference>
<dbReference type="RefSeq" id="WP_091815911.1">
    <property type="nucleotide sequence ID" value="NZ_FNNE01000009.1"/>
</dbReference>
<dbReference type="EMBL" id="FNNE01000009">
    <property type="protein sequence ID" value="SDX42205.1"/>
    <property type="molecule type" value="Genomic_DNA"/>
</dbReference>
<keyword evidence="5 7" id="KW-0807">Transducer</keyword>
<dbReference type="Gene3D" id="1.10.287.950">
    <property type="entry name" value="Methyl-accepting chemotaxis protein"/>
    <property type="match status" value="1"/>
</dbReference>
<organism evidence="11 12">
    <name type="scientific">Marinobacter mobilis</name>
    <dbReference type="NCBI Taxonomy" id="488533"/>
    <lineage>
        <taxon>Bacteria</taxon>
        <taxon>Pseudomonadati</taxon>
        <taxon>Pseudomonadota</taxon>
        <taxon>Gammaproteobacteria</taxon>
        <taxon>Pseudomonadales</taxon>
        <taxon>Marinobacteraceae</taxon>
        <taxon>Marinobacter</taxon>
    </lineage>
</organism>
<keyword evidence="12" id="KW-1185">Reference proteome</keyword>
<feature type="domain" description="Methyl-accepting transducer" evidence="9">
    <location>
        <begin position="287"/>
        <end position="498"/>
    </location>
</feature>
<dbReference type="InterPro" id="IPR003660">
    <property type="entry name" value="HAMP_dom"/>
</dbReference>
<comment type="subcellular location">
    <subcellularLocation>
        <location evidence="1">Membrane</location>
        <topology evidence="1">Multi-pass membrane protein</topology>
    </subcellularLocation>
</comment>
<evidence type="ECO:0000313" key="11">
    <source>
        <dbReference type="EMBL" id="SDX42205.1"/>
    </source>
</evidence>
<evidence type="ECO:0000256" key="2">
    <source>
        <dbReference type="ARBA" id="ARBA00022692"/>
    </source>
</evidence>
<dbReference type="PROSITE" id="PS50885">
    <property type="entry name" value="HAMP"/>
    <property type="match status" value="1"/>
</dbReference>
<dbReference type="InterPro" id="IPR004090">
    <property type="entry name" value="Chemotax_Me-accpt_rcpt"/>
</dbReference>
<evidence type="ECO:0000259" key="10">
    <source>
        <dbReference type="PROSITE" id="PS50885"/>
    </source>
</evidence>
<dbReference type="GO" id="GO:0006935">
    <property type="term" value="P:chemotaxis"/>
    <property type="evidence" value="ECO:0007669"/>
    <property type="project" value="InterPro"/>
</dbReference>
<feature type="domain" description="HAMP" evidence="10">
    <location>
        <begin position="204"/>
        <end position="257"/>
    </location>
</feature>
<comment type="similarity">
    <text evidence="6">Belongs to the methyl-accepting chemotaxis (MCP) protein family.</text>
</comment>
<evidence type="ECO:0000256" key="1">
    <source>
        <dbReference type="ARBA" id="ARBA00004141"/>
    </source>
</evidence>
<evidence type="ECO:0000256" key="6">
    <source>
        <dbReference type="ARBA" id="ARBA00029447"/>
    </source>
</evidence>
<evidence type="ECO:0000313" key="12">
    <source>
        <dbReference type="Proteomes" id="UP000199675"/>
    </source>
</evidence>
<name>A0A1H3BK95_9GAMM</name>
<dbReference type="Proteomes" id="UP000199675">
    <property type="component" value="Unassembled WGS sequence"/>
</dbReference>
<reference evidence="11 12" key="1">
    <citation type="submission" date="2016-10" db="EMBL/GenBank/DDBJ databases">
        <authorList>
            <person name="de Groot N.N."/>
        </authorList>
    </citation>
    <scope>NUCLEOTIDE SEQUENCE [LARGE SCALE GENOMIC DNA]</scope>
    <source>
        <strain evidence="11 12">CGMCC 1.7059</strain>
    </source>
</reference>
<gene>
    <name evidence="11" type="ORF">SAMN04487960_10959</name>
</gene>
<dbReference type="STRING" id="488533.SAMN04487960_10959"/>
<feature type="transmembrane region" description="Helical" evidence="8">
    <location>
        <begin position="9"/>
        <end position="31"/>
    </location>
</feature>
<dbReference type="AlphaFoldDB" id="A0A1H3BK95"/>
<protein>
    <submittedName>
        <fullName evidence="11">Methyl-accepting chemotaxis protein</fullName>
    </submittedName>
</protein>
<dbReference type="Pfam" id="PF00015">
    <property type="entry name" value="MCPsignal"/>
    <property type="match status" value="1"/>
</dbReference>
<dbReference type="PROSITE" id="PS50111">
    <property type="entry name" value="CHEMOTAXIS_TRANSDUC_2"/>
    <property type="match status" value="1"/>
</dbReference>
<keyword evidence="4 8" id="KW-0472">Membrane</keyword>
<dbReference type="SMART" id="SM00283">
    <property type="entry name" value="MA"/>
    <property type="match status" value="1"/>
</dbReference>
<evidence type="ECO:0000256" key="8">
    <source>
        <dbReference type="SAM" id="Phobius"/>
    </source>
</evidence>
<dbReference type="SUPFAM" id="SSF58104">
    <property type="entry name" value="Methyl-accepting chemotaxis protein (MCP) signaling domain"/>
    <property type="match status" value="1"/>
</dbReference>
<dbReference type="GO" id="GO:0016020">
    <property type="term" value="C:membrane"/>
    <property type="evidence" value="ECO:0007669"/>
    <property type="project" value="UniProtKB-SubCell"/>
</dbReference>
<accession>A0A1H3BK95</accession>
<evidence type="ECO:0000259" key="9">
    <source>
        <dbReference type="PROSITE" id="PS50111"/>
    </source>
</evidence>
<evidence type="ECO:0000256" key="7">
    <source>
        <dbReference type="PROSITE-ProRule" id="PRU00284"/>
    </source>
</evidence>
<dbReference type="OrthoDB" id="5914597at2"/>
<dbReference type="PRINTS" id="PR00260">
    <property type="entry name" value="CHEMTRNSDUCR"/>
</dbReference>
<feature type="transmembrane region" description="Helical" evidence="8">
    <location>
        <begin position="182"/>
        <end position="202"/>
    </location>
</feature>
<dbReference type="InterPro" id="IPR004089">
    <property type="entry name" value="MCPsignal_dom"/>
</dbReference>
<evidence type="ECO:0000256" key="4">
    <source>
        <dbReference type="ARBA" id="ARBA00023136"/>
    </source>
</evidence>
<evidence type="ECO:0000256" key="3">
    <source>
        <dbReference type="ARBA" id="ARBA00022989"/>
    </source>
</evidence>
<keyword evidence="3 8" id="KW-1133">Transmembrane helix</keyword>
<dbReference type="GO" id="GO:0007165">
    <property type="term" value="P:signal transduction"/>
    <property type="evidence" value="ECO:0007669"/>
    <property type="project" value="UniProtKB-KW"/>
</dbReference>